<dbReference type="GO" id="GO:0006952">
    <property type="term" value="P:defense response"/>
    <property type="evidence" value="ECO:0007669"/>
    <property type="project" value="TreeGrafter"/>
</dbReference>
<feature type="transmembrane region" description="Helical" evidence="8">
    <location>
        <begin position="19"/>
        <end position="38"/>
    </location>
</feature>
<dbReference type="InterPro" id="IPR017927">
    <property type="entry name" value="FAD-bd_FR_type"/>
</dbReference>
<dbReference type="OrthoDB" id="167398at2759"/>
<dbReference type="SUPFAM" id="SSF63380">
    <property type="entry name" value="Riboflavin synthase domain-like"/>
    <property type="match status" value="1"/>
</dbReference>
<proteinExistence type="predicted"/>
<dbReference type="CDD" id="cd06186">
    <property type="entry name" value="NOX_Duox_like_FAD_NADP"/>
    <property type="match status" value="1"/>
</dbReference>
<evidence type="ECO:0000256" key="1">
    <source>
        <dbReference type="ARBA" id="ARBA00004141"/>
    </source>
</evidence>
<dbReference type="AlphaFoldDB" id="A0A3N4KXT6"/>
<keyword evidence="3" id="KW-0249">Electron transport</keyword>
<dbReference type="InterPro" id="IPR039261">
    <property type="entry name" value="FNR_nucleotide-bd"/>
</dbReference>
<dbReference type="Pfam" id="PF01794">
    <property type="entry name" value="Ferric_reduct"/>
    <property type="match status" value="1"/>
</dbReference>
<dbReference type="InterPro" id="IPR013130">
    <property type="entry name" value="Fe3_Rdtase_TM_dom"/>
</dbReference>
<accession>A0A3N4KXT6</accession>
<dbReference type="Gene3D" id="2.40.30.10">
    <property type="entry name" value="Translation factors"/>
    <property type="match status" value="1"/>
</dbReference>
<dbReference type="GO" id="GO:0016175">
    <property type="term" value="F:superoxide-generating NAD(P)H oxidase activity"/>
    <property type="evidence" value="ECO:0007669"/>
    <property type="project" value="TreeGrafter"/>
</dbReference>
<dbReference type="InterPro" id="IPR050369">
    <property type="entry name" value="RBOH/FRE"/>
</dbReference>
<evidence type="ECO:0000256" key="5">
    <source>
        <dbReference type="ARBA" id="ARBA00023002"/>
    </source>
</evidence>
<comment type="subcellular location">
    <subcellularLocation>
        <location evidence="1">Membrane</location>
        <topology evidence="1">Multi-pass membrane protein</topology>
    </subcellularLocation>
</comment>
<dbReference type="Gene3D" id="3.40.50.80">
    <property type="entry name" value="Nucleotide-binding domain of ferredoxin-NADP reductase (FNR) module"/>
    <property type="match status" value="1"/>
</dbReference>
<dbReference type="InParanoid" id="A0A3N4KXT6"/>
<evidence type="ECO:0000256" key="8">
    <source>
        <dbReference type="SAM" id="Phobius"/>
    </source>
</evidence>
<keyword evidence="2 8" id="KW-0812">Transmembrane</keyword>
<dbReference type="PANTHER" id="PTHR11972">
    <property type="entry name" value="NADPH OXIDASE"/>
    <property type="match status" value="1"/>
</dbReference>
<dbReference type="FunFam" id="3.40.50.80:FF:000029">
    <property type="entry name" value="NADPH oxidase A"/>
    <property type="match status" value="1"/>
</dbReference>
<feature type="transmembrane region" description="Helical" evidence="8">
    <location>
        <begin position="58"/>
        <end position="82"/>
    </location>
</feature>
<dbReference type="GO" id="GO:0042554">
    <property type="term" value="P:superoxide anion generation"/>
    <property type="evidence" value="ECO:0007669"/>
    <property type="project" value="TreeGrafter"/>
</dbReference>
<dbReference type="SFLD" id="SFLDG01168">
    <property type="entry name" value="Ferric_reductase_subgroup_(FRE"/>
    <property type="match status" value="1"/>
</dbReference>
<gene>
    <name evidence="10" type="ORF">P167DRAFT_572764</name>
</gene>
<dbReference type="STRING" id="1392247.A0A3N4KXT6"/>
<feature type="domain" description="FAD-binding FR-type" evidence="9">
    <location>
        <begin position="237"/>
        <end position="365"/>
    </location>
</feature>
<dbReference type="PANTHER" id="PTHR11972:SF39">
    <property type="entry name" value="FAD-BINDING FR-TYPE DOMAIN-CONTAINING PROTEIN"/>
    <property type="match status" value="1"/>
</dbReference>
<sequence>MAVSAAESWVKRELTGRRLLFWIFWWGSHWGLFAFGWWKQAVDPKLAGLNTLTFSVWMSRGAGLALSYDGGLILLPMCRNILRVIRPQIKWLPLDESRWFHRQTAYTMLLFTIIHTTAHYVNFFNVEKSQIRPTTAIKIHYTQAGGITGHVMLFCMLLMYTTAHHKIRQQCFEAFWYTHHLALIFILALYTHAVGCFVRDTAEPFSPFDGDIFWKHCIGYQSWRFTLWTFGIYFFERVWREIRARKQTEITKVVKHPYGAMELQFKKSSMKYKSGQYLFLNVPAISKYQWHPFTITSCPSDPYISVHIRQVGDFTKTLGDMLGAGADAKGFEHLDPMGQYEIACQNGAQMPTLRIDGPYGAPAEDVFDNEIAVLIGTGIGVTPWASILKSIWHKRNAPGGSDMRLRRVEFIWVCRDISSFEWFQTLLSSLERQGGANSTDFLRIHTYLTQRLDVDTAQNIVLNSVGMEVDPLTQLRTGTQYGRPDFPKLFATMRDGIMDQSYIGLEGTLKTNVGVYFCGPSVAARDIRKACNAASTPEVNFGFWKEQLVSHFYIILELIFLANSW</sequence>
<keyword evidence="7 8" id="KW-0472">Membrane</keyword>
<dbReference type="Pfam" id="PF08030">
    <property type="entry name" value="NAD_binding_6"/>
    <property type="match status" value="1"/>
</dbReference>
<keyword evidence="5" id="KW-0560">Oxidoreductase</keyword>
<dbReference type="SFLD" id="SFLDG01169">
    <property type="entry name" value="NADPH_oxidase_subgroup_(NOX)"/>
    <property type="match status" value="1"/>
</dbReference>
<evidence type="ECO:0000256" key="2">
    <source>
        <dbReference type="ARBA" id="ARBA00022692"/>
    </source>
</evidence>
<dbReference type="GO" id="GO:0043020">
    <property type="term" value="C:NADPH oxidase complex"/>
    <property type="evidence" value="ECO:0007669"/>
    <property type="project" value="TreeGrafter"/>
</dbReference>
<dbReference type="Proteomes" id="UP000277580">
    <property type="component" value="Unassembled WGS sequence"/>
</dbReference>
<keyword evidence="11" id="KW-1185">Reference proteome</keyword>
<feature type="transmembrane region" description="Helical" evidence="8">
    <location>
        <begin position="174"/>
        <end position="193"/>
    </location>
</feature>
<dbReference type="SFLD" id="SFLDS00052">
    <property type="entry name" value="Ferric_Reductase_Domain"/>
    <property type="match status" value="1"/>
</dbReference>
<dbReference type="PROSITE" id="PS51384">
    <property type="entry name" value="FAD_FR"/>
    <property type="match status" value="1"/>
</dbReference>
<evidence type="ECO:0000313" key="11">
    <source>
        <dbReference type="Proteomes" id="UP000277580"/>
    </source>
</evidence>
<evidence type="ECO:0000256" key="4">
    <source>
        <dbReference type="ARBA" id="ARBA00022989"/>
    </source>
</evidence>
<keyword evidence="6" id="KW-0813">Transport</keyword>
<organism evidence="10 11">
    <name type="scientific">Morchella conica CCBAS932</name>
    <dbReference type="NCBI Taxonomy" id="1392247"/>
    <lineage>
        <taxon>Eukaryota</taxon>
        <taxon>Fungi</taxon>
        <taxon>Dikarya</taxon>
        <taxon>Ascomycota</taxon>
        <taxon>Pezizomycotina</taxon>
        <taxon>Pezizomycetes</taxon>
        <taxon>Pezizales</taxon>
        <taxon>Morchellaceae</taxon>
        <taxon>Morchella</taxon>
    </lineage>
</organism>
<evidence type="ECO:0000313" key="10">
    <source>
        <dbReference type="EMBL" id="RPB14229.1"/>
    </source>
</evidence>
<evidence type="ECO:0000256" key="7">
    <source>
        <dbReference type="ARBA" id="ARBA00023136"/>
    </source>
</evidence>
<evidence type="ECO:0000256" key="3">
    <source>
        <dbReference type="ARBA" id="ARBA00022982"/>
    </source>
</evidence>
<keyword evidence="4 8" id="KW-1133">Transmembrane helix</keyword>
<dbReference type="GO" id="GO:0006811">
    <property type="term" value="P:monoatomic ion transport"/>
    <property type="evidence" value="ECO:0007669"/>
    <property type="project" value="UniProtKB-KW"/>
</dbReference>
<dbReference type="Pfam" id="PF08022">
    <property type="entry name" value="FAD_binding_8"/>
    <property type="match status" value="1"/>
</dbReference>
<reference evidence="10 11" key="1">
    <citation type="journal article" date="2018" name="Nat. Ecol. Evol.">
        <title>Pezizomycetes genomes reveal the molecular basis of ectomycorrhizal truffle lifestyle.</title>
        <authorList>
            <person name="Murat C."/>
            <person name="Payen T."/>
            <person name="Noel B."/>
            <person name="Kuo A."/>
            <person name="Morin E."/>
            <person name="Chen J."/>
            <person name="Kohler A."/>
            <person name="Krizsan K."/>
            <person name="Balestrini R."/>
            <person name="Da Silva C."/>
            <person name="Montanini B."/>
            <person name="Hainaut M."/>
            <person name="Levati E."/>
            <person name="Barry K.W."/>
            <person name="Belfiori B."/>
            <person name="Cichocki N."/>
            <person name="Clum A."/>
            <person name="Dockter R.B."/>
            <person name="Fauchery L."/>
            <person name="Guy J."/>
            <person name="Iotti M."/>
            <person name="Le Tacon F."/>
            <person name="Lindquist E.A."/>
            <person name="Lipzen A."/>
            <person name="Malagnac F."/>
            <person name="Mello A."/>
            <person name="Molinier V."/>
            <person name="Miyauchi S."/>
            <person name="Poulain J."/>
            <person name="Riccioni C."/>
            <person name="Rubini A."/>
            <person name="Sitrit Y."/>
            <person name="Splivallo R."/>
            <person name="Traeger S."/>
            <person name="Wang M."/>
            <person name="Zifcakova L."/>
            <person name="Wipf D."/>
            <person name="Zambonelli A."/>
            <person name="Paolocci F."/>
            <person name="Nowrousian M."/>
            <person name="Ottonello S."/>
            <person name="Baldrian P."/>
            <person name="Spatafora J.W."/>
            <person name="Henrissat B."/>
            <person name="Nagy L.G."/>
            <person name="Aury J.M."/>
            <person name="Wincker P."/>
            <person name="Grigoriev I.V."/>
            <person name="Bonfante P."/>
            <person name="Martin F.M."/>
        </authorList>
    </citation>
    <scope>NUCLEOTIDE SEQUENCE [LARGE SCALE GENOMIC DNA]</scope>
    <source>
        <strain evidence="10 11">CCBAS932</strain>
    </source>
</reference>
<protein>
    <recommendedName>
        <fullName evidence="9">FAD-binding FR-type domain-containing protein</fullName>
    </recommendedName>
</protein>
<evidence type="ECO:0000259" key="9">
    <source>
        <dbReference type="PROSITE" id="PS51384"/>
    </source>
</evidence>
<dbReference type="InterPro" id="IPR013121">
    <property type="entry name" value="Fe_red_NAD-bd_6"/>
</dbReference>
<evidence type="ECO:0000256" key="6">
    <source>
        <dbReference type="ARBA" id="ARBA00023065"/>
    </source>
</evidence>
<dbReference type="EMBL" id="ML119119">
    <property type="protein sequence ID" value="RPB14229.1"/>
    <property type="molecule type" value="Genomic_DNA"/>
</dbReference>
<dbReference type="InterPro" id="IPR017938">
    <property type="entry name" value="Riboflavin_synthase-like_b-brl"/>
</dbReference>
<keyword evidence="6" id="KW-0406">Ion transport</keyword>
<dbReference type="FunFam" id="2.40.30.10:FF:000091">
    <property type="entry name" value="NADPH oxidase (NoxA), putative"/>
    <property type="match status" value="1"/>
</dbReference>
<dbReference type="SUPFAM" id="SSF52343">
    <property type="entry name" value="Ferredoxin reductase-like, C-terminal NADP-linked domain"/>
    <property type="match status" value="1"/>
</dbReference>
<name>A0A3N4KXT6_9PEZI</name>
<dbReference type="InterPro" id="IPR013112">
    <property type="entry name" value="FAD-bd_8"/>
</dbReference>
<feature type="transmembrane region" description="Helical" evidence="8">
    <location>
        <begin position="141"/>
        <end position="162"/>
    </location>
</feature>
<feature type="transmembrane region" description="Helical" evidence="8">
    <location>
        <begin position="103"/>
        <end position="121"/>
    </location>
</feature>